<gene>
    <name evidence="1" type="ORF">Hsw_PA0117</name>
</gene>
<evidence type="ECO:0000313" key="1">
    <source>
        <dbReference type="EMBL" id="AHJ95450.1"/>
    </source>
</evidence>
<dbReference type="EMBL" id="CP007144">
    <property type="protein sequence ID" value="AHJ95450.1"/>
    <property type="molecule type" value="Genomic_DNA"/>
</dbReference>
<sequence>MASDVPAVSGLPLGFAAYLKLLPPLGIDRSVPVATYSFKARTVEQLNARATFWTTYGIVGGQPAPDRLTPITYRQVAAELGVAYTPAFGNEAISRADGGWPPHLGSSLALEVAFAQQLIAVLGPQTDTYFFGSVGEGNYRWDAQDMPTDWLEQGQAGNVVDLYQQERRWPTYTFAADRAWCLYQGEDQELALGCSLATAQQLQTHPTLEAWPFM</sequence>
<dbReference type="KEGG" id="hsw:Hsw_PA0117"/>
<dbReference type="AlphaFoldDB" id="W8F0U9"/>
<reference evidence="1 2" key="1">
    <citation type="submission" date="2014-01" db="EMBL/GenBank/DDBJ databases">
        <title>Complete sequence of plasmid1 of ionizing-radiation resistance bacterium Hymenobacter swuensis DY53.</title>
        <authorList>
            <person name="Jung J.-H."/>
            <person name="Jeong S.-W."/>
            <person name="Joe M.-H."/>
            <person name="Cho y.-j."/>
            <person name="Kim M.-K."/>
            <person name="Lim S.-Y."/>
        </authorList>
    </citation>
    <scope>NUCLEOTIDE SEQUENCE [LARGE SCALE GENOMIC DNA]</scope>
    <source>
        <strain evidence="1 2">DY53</strain>
        <plasmid evidence="1 2">pHsw1</plasmid>
    </source>
</reference>
<dbReference type="Proteomes" id="UP000019423">
    <property type="component" value="Plasmid pHsw1"/>
</dbReference>
<name>W8F0U9_9BACT</name>
<protein>
    <submittedName>
        <fullName evidence="1">Uncharacterized protein</fullName>
    </submittedName>
</protein>
<accession>W8F0U9</accession>
<geneLocation type="plasmid" evidence="1 2">
    <name>pHsw1</name>
</geneLocation>
<keyword evidence="2" id="KW-1185">Reference proteome</keyword>
<organism evidence="1 2">
    <name type="scientific">Hymenobacter swuensis DY53</name>
    <dbReference type="NCBI Taxonomy" id="1227739"/>
    <lineage>
        <taxon>Bacteria</taxon>
        <taxon>Pseudomonadati</taxon>
        <taxon>Bacteroidota</taxon>
        <taxon>Cytophagia</taxon>
        <taxon>Cytophagales</taxon>
        <taxon>Hymenobacteraceae</taxon>
        <taxon>Hymenobacter</taxon>
    </lineage>
</organism>
<keyword evidence="1" id="KW-0614">Plasmid</keyword>
<dbReference type="HOGENOM" id="CLU_1287380_0_0_10"/>
<evidence type="ECO:0000313" key="2">
    <source>
        <dbReference type="Proteomes" id="UP000019423"/>
    </source>
</evidence>
<dbReference type="PATRIC" id="fig|1227739.3.peg.146"/>
<proteinExistence type="predicted"/>